<dbReference type="InterPro" id="IPR000836">
    <property type="entry name" value="PRTase_dom"/>
</dbReference>
<evidence type="ECO:0000313" key="4">
    <source>
        <dbReference type="Proteomes" id="UP001595974"/>
    </source>
</evidence>
<protein>
    <submittedName>
        <fullName evidence="3">ComF family protein</fullName>
    </submittedName>
</protein>
<evidence type="ECO:0000259" key="2">
    <source>
        <dbReference type="Pfam" id="PF18912"/>
    </source>
</evidence>
<dbReference type="PANTHER" id="PTHR47505">
    <property type="entry name" value="DNA UTILIZATION PROTEIN YHGH"/>
    <property type="match status" value="1"/>
</dbReference>
<name>A0ABW1ALU3_9RHOO</name>
<comment type="caution">
    <text evidence="3">The sequence shown here is derived from an EMBL/GenBank/DDBJ whole genome shotgun (WGS) entry which is preliminary data.</text>
</comment>
<dbReference type="InterPro" id="IPR051910">
    <property type="entry name" value="ComF/GntX_DNA_util-trans"/>
</dbReference>
<sequence>MSNAPDALRGLLLYVADLLMPQECFVCGSHADGQAVCDACRGELPFHAAAACPVCAEPTADGLTCGRCLRHPPAFDATRAVFDYAFPVEAMLHALKYGHRLALSDFFAGELVRLAADLRLQADLVLPMPLHPQRLAERGFNQAVEIARPLARASGLPMELASVRRIRNTVAQAGLDREMRLRNTRGAFVCKVPLDGLRIAVVDDVMTTGATLDELARVLKQRGAAWVGNFVIARTPVPD</sequence>
<dbReference type="PANTHER" id="PTHR47505:SF1">
    <property type="entry name" value="DNA UTILIZATION PROTEIN YHGH"/>
    <property type="match status" value="1"/>
</dbReference>
<accession>A0ABW1ALU3</accession>
<dbReference type="Pfam" id="PF18912">
    <property type="entry name" value="DZR_2"/>
    <property type="match status" value="1"/>
</dbReference>
<dbReference type="EMBL" id="JBHSOG010000007">
    <property type="protein sequence ID" value="MFC5768144.1"/>
    <property type="molecule type" value="Genomic_DNA"/>
</dbReference>
<keyword evidence="4" id="KW-1185">Reference proteome</keyword>
<comment type="similarity">
    <text evidence="1">Belongs to the ComF/GntX family.</text>
</comment>
<evidence type="ECO:0000313" key="3">
    <source>
        <dbReference type="EMBL" id="MFC5768144.1"/>
    </source>
</evidence>
<gene>
    <name evidence="3" type="ORF">ACFPTN_02030</name>
</gene>
<dbReference type="RefSeq" id="WP_232516412.1">
    <property type="nucleotide sequence ID" value="NZ_JBHSOG010000007.1"/>
</dbReference>
<organism evidence="3 4">
    <name type="scientific">Thauera sinica</name>
    <dbReference type="NCBI Taxonomy" id="2665146"/>
    <lineage>
        <taxon>Bacteria</taxon>
        <taxon>Pseudomonadati</taxon>
        <taxon>Pseudomonadota</taxon>
        <taxon>Betaproteobacteria</taxon>
        <taxon>Rhodocyclales</taxon>
        <taxon>Zoogloeaceae</taxon>
        <taxon>Thauera</taxon>
    </lineage>
</organism>
<dbReference type="SUPFAM" id="SSF53271">
    <property type="entry name" value="PRTase-like"/>
    <property type="match status" value="1"/>
</dbReference>
<dbReference type="CDD" id="cd06223">
    <property type="entry name" value="PRTases_typeI"/>
    <property type="match status" value="1"/>
</dbReference>
<dbReference type="Proteomes" id="UP001595974">
    <property type="component" value="Unassembled WGS sequence"/>
</dbReference>
<feature type="domain" description="Double zinc ribbon" evidence="2">
    <location>
        <begin position="16"/>
        <end position="69"/>
    </location>
</feature>
<dbReference type="InterPro" id="IPR029057">
    <property type="entry name" value="PRTase-like"/>
</dbReference>
<dbReference type="Gene3D" id="3.40.50.2020">
    <property type="match status" value="1"/>
</dbReference>
<reference evidence="4" key="1">
    <citation type="journal article" date="2019" name="Int. J. Syst. Evol. Microbiol.">
        <title>The Global Catalogue of Microorganisms (GCM) 10K type strain sequencing project: providing services to taxonomists for standard genome sequencing and annotation.</title>
        <authorList>
            <consortium name="The Broad Institute Genomics Platform"/>
            <consortium name="The Broad Institute Genome Sequencing Center for Infectious Disease"/>
            <person name="Wu L."/>
            <person name="Ma J."/>
        </authorList>
    </citation>
    <scope>NUCLEOTIDE SEQUENCE [LARGE SCALE GENOMIC DNA]</scope>
    <source>
        <strain evidence="4">SHR3</strain>
    </source>
</reference>
<dbReference type="InterPro" id="IPR044005">
    <property type="entry name" value="DZR_2"/>
</dbReference>
<proteinExistence type="inferred from homology"/>
<evidence type="ECO:0000256" key="1">
    <source>
        <dbReference type="ARBA" id="ARBA00008007"/>
    </source>
</evidence>